<keyword evidence="4 6" id="KW-1133">Transmembrane helix</keyword>
<comment type="subcellular location">
    <subcellularLocation>
        <location evidence="1">Cell membrane</location>
        <topology evidence="1">Multi-pass membrane protein</topology>
    </subcellularLocation>
</comment>
<feature type="transmembrane region" description="Helical" evidence="6">
    <location>
        <begin position="409"/>
        <end position="428"/>
    </location>
</feature>
<keyword evidence="3 6" id="KW-0812">Transmembrane</keyword>
<feature type="transmembrane region" description="Helical" evidence="6">
    <location>
        <begin position="120"/>
        <end position="141"/>
    </location>
</feature>
<evidence type="ECO:0000313" key="8">
    <source>
        <dbReference type="EMBL" id="RRR68161.1"/>
    </source>
</evidence>
<reference evidence="8 9" key="1">
    <citation type="submission" date="2018-12" db="EMBL/GenBank/DDBJ databases">
        <title>Genome Sequence of Candidatus Viridilinea halotolerans isolated from saline sulfide-rich spring.</title>
        <authorList>
            <person name="Grouzdev D.S."/>
            <person name="Burganskaya E.I."/>
            <person name="Krutkina M.S."/>
            <person name="Sukhacheva M.V."/>
            <person name="Gorlenko V.M."/>
        </authorList>
    </citation>
    <scope>NUCLEOTIDE SEQUENCE [LARGE SCALE GENOMIC DNA]</scope>
    <source>
        <strain evidence="8">Chok-6</strain>
    </source>
</reference>
<organism evidence="8 9">
    <name type="scientific">Candidatus Viridilinea halotolerans</name>
    <dbReference type="NCBI Taxonomy" id="2491704"/>
    <lineage>
        <taxon>Bacteria</taxon>
        <taxon>Bacillati</taxon>
        <taxon>Chloroflexota</taxon>
        <taxon>Chloroflexia</taxon>
        <taxon>Chloroflexales</taxon>
        <taxon>Chloroflexineae</taxon>
        <taxon>Oscillochloridaceae</taxon>
        <taxon>Candidatus Viridilinea</taxon>
    </lineage>
</organism>
<dbReference type="PANTHER" id="PTHR23519">
    <property type="entry name" value="AUTOPHAGY-RELATED PROTEIN 22"/>
    <property type="match status" value="1"/>
</dbReference>
<feature type="transmembrane region" description="Helical" evidence="6">
    <location>
        <begin position="96"/>
        <end position="114"/>
    </location>
</feature>
<dbReference type="InterPro" id="IPR024671">
    <property type="entry name" value="Atg22-like"/>
</dbReference>
<feature type="transmembrane region" description="Helical" evidence="6">
    <location>
        <begin position="288"/>
        <end position="306"/>
    </location>
</feature>
<evidence type="ECO:0000256" key="1">
    <source>
        <dbReference type="ARBA" id="ARBA00004651"/>
    </source>
</evidence>
<feature type="domain" description="Major facilitator superfamily (MFS) profile" evidence="7">
    <location>
        <begin position="251"/>
        <end position="445"/>
    </location>
</feature>
<protein>
    <submittedName>
        <fullName evidence="8">MFS transporter</fullName>
    </submittedName>
</protein>
<keyword evidence="5 6" id="KW-0472">Membrane</keyword>
<sequence length="445" mass="48370">MTESHPIDDRRELVGWYFYDWANSAFSTTVVTVFLGPYLTSVARAAADSEGLVYPLGIPLAAGSFFAYMVSLSVLMQVLFLPIMGAIADYSRAKKLLMGVFAYIGALATMGLYFVQGDNYLLGGGLFVLANLTFGASIVFYNAFLPEIASPDKRDAASSRGWALGYLGGGLLLLLNLLLFNNAGALGLSESMAVRISLASAGMWWAIFALIPLATLRTRGTVRKLPPGERYLTVGFKQLAHTFKQMRNYPHTLLFLLAYLLYNDGIQAVIALSALFGAEELGLPQSVLIPSILMVQFVAFGGALLFGWMAQRIGAKRAILISLVIWTLVVIYGYFMPAGVPAQFFLLAAVIAVVLGGSQALSRSLFSQMIPEGQEAEYFSIYEIGERGTSWLAPLFFGLAYQLTASYRIALVSLMVFFIAGLLILLTVNVQRAIEEAGNRVPARV</sequence>
<dbReference type="AlphaFoldDB" id="A0A426TTR6"/>
<evidence type="ECO:0000256" key="2">
    <source>
        <dbReference type="ARBA" id="ARBA00022448"/>
    </source>
</evidence>
<evidence type="ECO:0000259" key="7">
    <source>
        <dbReference type="PROSITE" id="PS50850"/>
    </source>
</evidence>
<dbReference type="Proteomes" id="UP000280307">
    <property type="component" value="Unassembled WGS sequence"/>
</dbReference>
<evidence type="ECO:0000256" key="3">
    <source>
        <dbReference type="ARBA" id="ARBA00022692"/>
    </source>
</evidence>
<proteinExistence type="predicted"/>
<feature type="transmembrane region" description="Helical" evidence="6">
    <location>
        <begin position="342"/>
        <end position="361"/>
    </location>
</feature>
<dbReference type="InterPro" id="IPR036259">
    <property type="entry name" value="MFS_trans_sf"/>
</dbReference>
<name>A0A426TTR6_9CHLR</name>
<evidence type="ECO:0000256" key="6">
    <source>
        <dbReference type="SAM" id="Phobius"/>
    </source>
</evidence>
<feature type="transmembrane region" description="Helical" evidence="6">
    <location>
        <begin position="318"/>
        <end position="336"/>
    </location>
</feature>
<evidence type="ECO:0000256" key="4">
    <source>
        <dbReference type="ARBA" id="ARBA00022989"/>
    </source>
</evidence>
<evidence type="ECO:0000256" key="5">
    <source>
        <dbReference type="ARBA" id="ARBA00023136"/>
    </source>
</evidence>
<evidence type="ECO:0000313" key="9">
    <source>
        <dbReference type="Proteomes" id="UP000280307"/>
    </source>
</evidence>
<gene>
    <name evidence="8" type="ORF">EI684_17920</name>
</gene>
<comment type="caution">
    <text evidence="8">The sequence shown here is derived from an EMBL/GenBank/DDBJ whole genome shotgun (WGS) entry which is preliminary data.</text>
</comment>
<dbReference type="GO" id="GO:0005886">
    <property type="term" value="C:plasma membrane"/>
    <property type="evidence" value="ECO:0007669"/>
    <property type="project" value="UniProtKB-SubCell"/>
</dbReference>
<feature type="transmembrane region" description="Helical" evidence="6">
    <location>
        <begin position="21"/>
        <end position="40"/>
    </location>
</feature>
<dbReference type="EMBL" id="RSAS01000740">
    <property type="protein sequence ID" value="RRR68161.1"/>
    <property type="molecule type" value="Genomic_DNA"/>
</dbReference>
<dbReference type="SUPFAM" id="SSF103473">
    <property type="entry name" value="MFS general substrate transporter"/>
    <property type="match status" value="1"/>
</dbReference>
<feature type="transmembrane region" description="Helical" evidence="6">
    <location>
        <begin position="192"/>
        <end position="216"/>
    </location>
</feature>
<accession>A0A426TTR6</accession>
<feature type="transmembrane region" description="Helical" evidence="6">
    <location>
        <begin position="60"/>
        <end position="84"/>
    </location>
</feature>
<dbReference type="PANTHER" id="PTHR23519:SF1">
    <property type="entry name" value="AUTOPHAGY-RELATED PROTEIN 22"/>
    <property type="match status" value="1"/>
</dbReference>
<dbReference type="PROSITE" id="PS50850">
    <property type="entry name" value="MFS"/>
    <property type="match status" value="1"/>
</dbReference>
<dbReference type="Gene3D" id="1.20.1250.20">
    <property type="entry name" value="MFS general substrate transporter like domains"/>
    <property type="match status" value="1"/>
</dbReference>
<feature type="transmembrane region" description="Helical" evidence="6">
    <location>
        <begin position="253"/>
        <end position="276"/>
    </location>
</feature>
<feature type="transmembrane region" description="Helical" evidence="6">
    <location>
        <begin position="162"/>
        <end position="180"/>
    </location>
</feature>
<dbReference type="InterPro" id="IPR020846">
    <property type="entry name" value="MFS_dom"/>
</dbReference>
<dbReference type="GO" id="GO:0022857">
    <property type="term" value="F:transmembrane transporter activity"/>
    <property type="evidence" value="ECO:0007669"/>
    <property type="project" value="InterPro"/>
</dbReference>
<dbReference type="Pfam" id="PF11700">
    <property type="entry name" value="ATG22"/>
    <property type="match status" value="1"/>
</dbReference>
<dbReference type="InterPro" id="IPR050495">
    <property type="entry name" value="ATG22/LtaA_families"/>
</dbReference>
<keyword evidence="2" id="KW-0813">Transport</keyword>